<keyword evidence="1" id="KW-0472">Membrane</keyword>
<proteinExistence type="predicted"/>
<dbReference type="Pfam" id="PF19473">
    <property type="entry name" value="DUF6010"/>
    <property type="match status" value="1"/>
</dbReference>
<feature type="transmembrane region" description="Helical" evidence="1">
    <location>
        <begin position="52"/>
        <end position="71"/>
    </location>
</feature>
<protein>
    <recommendedName>
        <fullName evidence="4">Succinate dehydrogenase subunit D</fullName>
    </recommendedName>
</protein>
<name>A0ABT0RW00_9SPHN</name>
<feature type="transmembrane region" description="Helical" evidence="1">
    <location>
        <begin position="29"/>
        <end position="46"/>
    </location>
</feature>
<keyword evidence="1" id="KW-0812">Transmembrane</keyword>
<feature type="transmembrane region" description="Helical" evidence="1">
    <location>
        <begin position="83"/>
        <end position="113"/>
    </location>
</feature>
<reference evidence="2 3" key="1">
    <citation type="submission" date="2022-05" db="EMBL/GenBank/DDBJ databases">
        <authorList>
            <person name="Jo J.-H."/>
            <person name="Im W.-T."/>
        </authorList>
    </citation>
    <scope>NUCLEOTIDE SEQUENCE [LARGE SCALE GENOMIC DNA]</scope>
    <source>
        <strain evidence="2 3">NSE70-1</strain>
    </source>
</reference>
<evidence type="ECO:0008006" key="4">
    <source>
        <dbReference type="Google" id="ProtNLM"/>
    </source>
</evidence>
<evidence type="ECO:0000313" key="3">
    <source>
        <dbReference type="Proteomes" id="UP001203410"/>
    </source>
</evidence>
<feature type="transmembrane region" description="Helical" evidence="1">
    <location>
        <begin position="133"/>
        <end position="154"/>
    </location>
</feature>
<gene>
    <name evidence="2" type="ORF">LZ496_10335</name>
</gene>
<dbReference type="Proteomes" id="UP001203410">
    <property type="component" value="Unassembled WGS sequence"/>
</dbReference>
<dbReference type="EMBL" id="JAMGBA010000002">
    <property type="protein sequence ID" value="MCL6699175.1"/>
    <property type="molecule type" value="Genomic_DNA"/>
</dbReference>
<dbReference type="RefSeq" id="WP_249904584.1">
    <property type="nucleotide sequence ID" value="NZ_JAMGBA010000002.1"/>
</dbReference>
<evidence type="ECO:0000256" key="1">
    <source>
        <dbReference type="SAM" id="Phobius"/>
    </source>
</evidence>
<dbReference type="InterPro" id="IPR046052">
    <property type="entry name" value="DUF6010"/>
</dbReference>
<sequence>MSSSVAVQLDHSGHAHQHGNASVFARRPILTGVAVGIGSLAPHFFLPVQASLGFAAVLIALIAGIYFGFAVMNGSARDQFVEFNVTGLFAVTALLGLLLWPILLALAYFGHALWDLAHHNKSRLSLVKIPTWYVPWCVVIDVIIGVGLIAIWTAHGIL</sequence>
<comment type="caution">
    <text evidence="2">The sequence shown here is derived from an EMBL/GenBank/DDBJ whole genome shotgun (WGS) entry which is preliminary data.</text>
</comment>
<keyword evidence="3" id="KW-1185">Reference proteome</keyword>
<accession>A0ABT0RW00</accession>
<organism evidence="2 3">
    <name type="scientific">Sphingomonas caseinilyticus</name>
    <dbReference type="NCBI Taxonomy" id="2908205"/>
    <lineage>
        <taxon>Bacteria</taxon>
        <taxon>Pseudomonadati</taxon>
        <taxon>Pseudomonadota</taxon>
        <taxon>Alphaproteobacteria</taxon>
        <taxon>Sphingomonadales</taxon>
        <taxon>Sphingomonadaceae</taxon>
        <taxon>Sphingomonas</taxon>
    </lineage>
</organism>
<evidence type="ECO:0000313" key="2">
    <source>
        <dbReference type="EMBL" id="MCL6699175.1"/>
    </source>
</evidence>
<keyword evidence="1" id="KW-1133">Transmembrane helix</keyword>